<keyword evidence="1 4" id="KW-0378">Hydrolase</keyword>
<accession>A0AAE3QMY9</accession>
<comment type="catalytic activity">
    <reaction evidence="3">
        <text>[protein]-L-glutamate 5-O-methyl ester + H2O = L-glutamyl-[protein] + methanol + H(+)</text>
        <dbReference type="Rhea" id="RHEA:23236"/>
        <dbReference type="Rhea" id="RHEA-COMP:10208"/>
        <dbReference type="Rhea" id="RHEA-COMP:10311"/>
        <dbReference type="ChEBI" id="CHEBI:15377"/>
        <dbReference type="ChEBI" id="CHEBI:15378"/>
        <dbReference type="ChEBI" id="CHEBI:17790"/>
        <dbReference type="ChEBI" id="CHEBI:29973"/>
        <dbReference type="ChEBI" id="CHEBI:82795"/>
        <dbReference type="EC" id="3.1.1.61"/>
    </reaction>
</comment>
<dbReference type="EC" id="3.1.1.61" evidence="2"/>
<gene>
    <name evidence="6" type="ORF">QNI16_04300</name>
</gene>
<dbReference type="GO" id="GO:0005737">
    <property type="term" value="C:cytoplasm"/>
    <property type="evidence" value="ECO:0007669"/>
    <property type="project" value="InterPro"/>
</dbReference>
<dbReference type="EMBL" id="JASJOS010000002">
    <property type="protein sequence ID" value="MDJ1479694.1"/>
    <property type="molecule type" value="Genomic_DNA"/>
</dbReference>
<dbReference type="InterPro" id="IPR035909">
    <property type="entry name" value="CheB_C"/>
</dbReference>
<dbReference type="PANTHER" id="PTHR42872">
    <property type="entry name" value="PROTEIN-GLUTAMATE METHYLESTERASE/PROTEIN-GLUTAMINE GLUTAMINASE"/>
    <property type="match status" value="1"/>
</dbReference>
<reference evidence="6" key="1">
    <citation type="submission" date="2023-05" db="EMBL/GenBank/DDBJ databases">
        <authorList>
            <person name="Zhang X."/>
        </authorList>
    </citation>
    <scope>NUCLEOTIDE SEQUENCE</scope>
    <source>
        <strain evidence="6">YF14B1</strain>
    </source>
</reference>
<proteinExistence type="predicted"/>
<dbReference type="Pfam" id="PF01339">
    <property type="entry name" value="CheB_methylest"/>
    <property type="match status" value="1"/>
</dbReference>
<comment type="caution">
    <text evidence="6">The sequence shown here is derived from an EMBL/GenBank/DDBJ whole genome shotgun (WGS) entry which is preliminary data.</text>
</comment>
<protein>
    <recommendedName>
        <fullName evidence="2">protein-glutamate methylesterase</fullName>
        <ecNumber evidence="2">3.1.1.61</ecNumber>
    </recommendedName>
</protein>
<feature type="active site" evidence="4">
    <location>
        <position position="138"/>
    </location>
</feature>
<dbReference type="SUPFAM" id="SSF52738">
    <property type="entry name" value="Methylesterase CheB, C-terminal domain"/>
    <property type="match status" value="1"/>
</dbReference>
<dbReference type="RefSeq" id="WP_313976081.1">
    <property type="nucleotide sequence ID" value="NZ_JASJOS010000002.1"/>
</dbReference>
<evidence type="ECO:0000256" key="1">
    <source>
        <dbReference type="ARBA" id="ARBA00022801"/>
    </source>
</evidence>
<dbReference type="Proteomes" id="UP001241110">
    <property type="component" value="Unassembled WGS sequence"/>
</dbReference>
<sequence>MAENILSKKYKLVVIGGSAGSMEVILGILAELKRTLTLAIVIVLHRKKNGESLLVDLFSSRTSLVVKEAEEKEKILPGHIYVAPADYHLLIEKDFTFSLDFSEKVHYSRPSIDVTFETAVDAYGESLICILLSGANADGALGVKKAKEAKGLTMVQNPEDAEVSYMPAQAIAIAQVDLIVNGAEMGAIINNLSIQ</sequence>
<feature type="domain" description="CheB-type methylesterase" evidence="5">
    <location>
        <begin position="6"/>
        <end position="189"/>
    </location>
</feature>
<dbReference type="InterPro" id="IPR000673">
    <property type="entry name" value="Sig_transdc_resp-reg_Me-estase"/>
</dbReference>
<dbReference type="GO" id="GO:0000156">
    <property type="term" value="F:phosphorelay response regulator activity"/>
    <property type="evidence" value="ECO:0007669"/>
    <property type="project" value="InterPro"/>
</dbReference>
<dbReference type="PROSITE" id="PS50122">
    <property type="entry name" value="CHEB"/>
    <property type="match status" value="1"/>
</dbReference>
<evidence type="ECO:0000256" key="4">
    <source>
        <dbReference type="PROSITE-ProRule" id="PRU00050"/>
    </source>
</evidence>
<keyword evidence="4" id="KW-0145">Chemotaxis</keyword>
<dbReference type="GO" id="GO:0006935">
    <property type="term" value="P:chemotaxis"/>
    <property type="evidence" value="ECO:0007669"/>
    <property type="project" value="UniProtKB-UniRule"/>
</dbReference>
<evidence type="ECO:0000313" key="7">
    <source>
        <dbReference type="Proteomes" id="UP001241110"/>
    </source>
</evidence>
<evidence type="ECO:0000256" key="3">
    <source>
        <dbReference type="ARBA" id="ARBA00048267"/>
    </source>
</evidence>
<organism evidence="6 7">
    <name type="scientific">Xanthocytophaga flava</name>
    <dbReference type="NCBI Taxonomy" id="3048013"/>
    <lineage>
        <taxon>Bacteria</taxon>
        <taxon>Pseudomonadati</taxon>
        <taxon>Bacteroidota</taxon>
        <taxon>Cytophagia</taxon>
        <taxon>Cytophagales</taxon>
        <taxon>Rhodocytophagaceae</taxon>
        <taxon>Xanthocytophaga</taxon>
    </lineage>
</organism>
<evidence type="ECO:0000256" key="2">
    <source>
        <dbReference type="ARBA" id="ARBA00039140"/>
    </source>
</evidence>
<evidence type="ECO:0000259" key="5">
    <source>
        <dbReference type="PROSITE" id="PS50122"/>
    </source>
</evidence>
<dbReference type="GO" id="GO:0008984">
    <property type="term" value="F:protein-glutamate methylesterase activity"/>
    <property type="evidence" value="ECO:0007669"/>
    <property type="project" value="UniProtKB-EC"/>
</dbReference>
<name>A0AAE3QMY9_9BACT</name>
<dbReference type="PANTHER" id="PTHR42872:SF6">
    <property type="entry name" value="PROTEIN-GLUTAMATE METHYLESTERASE_PROTEIN-GLUTAMINE GLUTAMINASE"/>
    <property type="match status" value="1"/>
</dbReference>
<feature type="active site" evidence="4">
    <location>
        <position position="18"/>
    </location>
</feature>
<dbReference type="AlphaFoldDB" id="A0AAE3QMY9"/>
<feature type="active site" evidence="4">
    <location>
        <position position="45"/>
    </location>
</feature>
<dbReference type="Gene3D" id="3.40.50.180">
    <property type="entry name" value="Methylesterase CheB, C-terminal domain"/>
    <property type="match status" value="1"/>
</dbReference>
<evidence type="ECO:0000313" key="6">
    <source>
        <dbReference type="EMBL" id="MDJ1479694.1"/>
    </source>
</evidence>
<dbReference type="CDD" id="cd16433">
    <property type="entry name" value="CheB"/>
    <property type="match status" value="1"/>
</dbReference>